<evidence type="ECO:0000259" key="9">
    <source>
        <dbReference type="PROSITE" id="PS50089"/>
    </source>
</evidence>
<evidence type="ECO:0000256" key="7">
    <source>
        <dbReference type="PROSITE-ProRule" id="PRU00024"/>
    </source>
</evidence>
<keyword evidence="3" id="KW-0963">Cytoplasm</keyword>
<dbReference type="Proteomes" id="UP000694557">
    <property type="component" value="Unassembled WGS sequence"/>
</dbReference>
<feature type="domain" description="B box-type" evidence="10">
    <location>
        <begin position="94"/>
        <end position="146"/>
    </location>
</feature>
<evidence type="ECO:0000313" key="12">
    <source>
        <dbReference type="Proteomes" id="UP000694557"/>
    </source>
</evidence>
<evidence type="ECO:0000256" key="5">
    <source>
        <dbReference type="ARBA" id="ARBA00022771"/>
    </source>
</evidence>
<keyword evidence="4" id="KW-0479">Metal-binding</keyword>
<dbReference type="GO" id="GO:0044325">
    <property type="term" value="F:transmembrane transporter binding"/>
    <property type="evidence" value="ECO:0007669"/>
    <property type="project" value="TreeGrafter"/>
</dbReference>
<dbReference type="InterPro" id="IPR000315">
    <property type="entry name" value="Znf_B-box"/>
</dbReference>
<reference evidence="11" key="1">
    <citation type="submission" date="2025-08" db="UniProtKB">
        <authorList>
            <consortium name="Ensembl"/>
        </authorList>
    </citation>
    <scope>IDENTIFICATION</scope>
</reference>
<dbReference type="SUPFAM" id="SSF57850">
    <property type="entry name" value="RING/U-box"/>
    <property type="match status" value="1"/>
</dbReference>
<dbReference type="AlphaFoldDB" id="A0A8C7KP49"/>
<sequence>MAGGVLSPLDNLCGVDCSNVHPLFCHLCHEQYQHPCLLDCYHIFCARCLQGRANESRLNCPLCGYPSVVKGMNALPPEDRLLKFLVDNSTDDCEETVQCANCDQQSNKQDTRPMYYCNTCSQPLCGACRDSTHKAKMFSHHEIVFLAKRTKVCHRMCSLHDEPYIMFSTEKKSMLCIKCFRDMQVESRIHCIDIETAYIQGCEILDQAVLAVKELQTSAREAIIMLRAMIGAVGSNMEEEENAICNIFTSMQVRTLFMTLQDSFQEKALKEQLSHLAALLPTLQVHLVTCSAFLSSANKFEFLDMGYQLMERLRRIVKLPHQLRPVQSSKINTGYRVEFARCLEPLLLLGQRRPASITGATSIAALGGGSKWMLRGLNAYGRVRKRHSQKSTSHRYICTKVLLAEGGDTPFTEHCRNYENSYRTLQTEIQNMKDQVQELHRDLTKHHSLINTDTMGEILDRSLHIDGQISSQYSSVETMRALFEEIWEETFQRVTNEQEIYEAQLHDLQQLKQENLYLTTIARQIGPYILSIAKVKERLEPSLYTTDNINNDRKLGQIPFYNHEGVECTIQAMYPLFVFLGSEDHTCPTDSDWEKNMDNRSLIIQSDEASIKTNDYHWPGRQTANYNEMPL</sequence>
<evidence type="ECO:0000256" key="8">
    <source>
        <dbReference type="SAM" id="Coils"/>
    </source>
</evidence>
<dbReference type="FunFam" id="3.30.40.10:FF:000478">
    <property type="entry name" value="Ring finger protein 207"/>
    <property type="match status" value="1"/>
</dbReference>
<name>A0A8C7KP49_ONCKI</name>
<feature type="domain" description="RING-type" evidence="9">
    <location>
        <begin position="25"/>
        <end position="63"/>
    </location>
</feature>
<dbReference type="InterPro" id="IPR001841">
    <property type="entry name" value="Znf_RING"/>
</dbReference>
<dbReference type="GeneTree" id="ENSGT00510000048612"/>
<accession>A0A8C7KP49</accession>
<evidence type="ECO:0000256" key="3">
    <source>
        <dbReference type="ARBA" id="ARBA00022490"/>
    </source>
</evidence>
<keyword evidence="8" id="KW-0175">Coiled coil</keyword>
<dbReference type="PANTHER" id="PTHR22635">
    <property type="entry name" value="RING FINGER PROTEIN 207"/>
    <property type="match status" value="1"/>
</dbReference>
<dbReference type="PROSITE" id="PS00518">
    <property type="entry name" value="ZF_RING_1"/>
    <property type="match status" value="1"/>
</dbReference>
<evidence type="ECO:0000256" key="1">
    <source>
        <dbReference type="ARBA" id="ARBA00004496"/>
    </source>
</evidence>
<dbReference type="Gene3D" id="3.30.40.10">
    <property type="entry name" value="Zinc/RING finger domain, C3HC4 (zinc finger)"/>
    <property type="match status" value="1"/>
</dbReference>
<organism evidence="11 12">
    <name type="scientific">Oncorhynchus kisutch</name>
    <name type="common">Coho salmon</name>
    <name type="synonym">Salmo kisutch</name>
    <dbReference type="NCBI Taxonomy" id="8019"/>
    <lineage>
        <taxon>Eukaryota</taxon>
        <taxon>Metazoa</taxon>
        <taxon>Chordata</taxon>
        <taxon>Craniata</taxon>
        <taxon>Vertebrata</taxon>
        <taxon>Euteleostomi</taxon>
        <taxon>Actinopterygii</taxon>
        <taxon>Neopterygii</taxon>
        <taxon>Teleostei</taxon>
        <taxon>Protacanthopterygii</taxon>
        <taxon>Salmoniformes</taxon>
        <taxon>Salmonidae</taxon>
        <taxon>Salmoninae</taxon>
        <taxon>Oncorhynchus</taxon>
    </lineage>
</organism>
<dbReference type="GO" id="GO:0030544">
    <property type="term" value="F:Hsp70 protein binding"/>
    <property type="evidence" value="ECO:0007669"/>
    <property type="project" value="InterPro"/>
</dbReference>
<dbReference type="PANTHER" id="PTHR22635:SF0">
    <property type="entry name" value="RING FINGER PROTEIN 207"/>
    <property type="match status" value="1"/>
</dbReference>
<dbReference type="GO" id="GO:0008270">
    <property type="term" value="F:zinc ion binding"/>
    <property type="evidence" value="ECO:0007669"/>
    <property type="project" value="UniProtKB-KW"/>
</dbReference>
<dbReference type="PROSITE" id="PS50119">
    <property type="entry name" value="ZF_BBOX"/>
    <property type="match status" value="1"/>
</dbReference>
<comment type="subcellular location">
    <subcellularLocation>
        <location evidence="1">Cytoplasm</location>
    </subcellularLocation>
</comment>
<keyword evidence="6" id="KW-0862">Zinc</keyword>
<evidence type="ECO:0000256" key="2">
    <source>
        <dbReference type="ARBA" id="ARBA00021526"/>
    </source>
</evidence>
<dbReference type="GO" id="GO:1905026">
    <property type="term" value="P:positive regulation of membrane repolarization during ventricular cardiac muscle cell action potential"/>
    <property type="evidence" value="ECO:0007669"/>
    <property type="project" value="UniProtKB-ARBA"/>
</dbReference>
<reference evidence="11" key="2">
    <citation type="submission" date="2025-09" db="UniProtKB">
        <authorList>
            <consortium name="Ensembl"/>
        </authorList>
    </citation>
    <scope>IDENTIFICATION</scope>
</reference>
<dbReference type="Gene3D" id="1.20.58.1540">
    <property type="entry name" value="Actin interacting protein 3, C-terminal domain"/>
    <property type="match status" value="1"/>
</dbReference>
<dbReference type="CDD" id="cd19814">
    <property type="entry name" value="Bbox1_RNF207-like"/>
    <property type="match status" value="1"/>
</dbReference>
<dbReference type="InterPro" id="IPR013083">
    <property type="entry name" value="Znf_RING/FYVE/PHD"/>
</dbReference>
<dbReference type="InterPro" id="IPR017907">
    <property type="entry name" value="Znf_RING_CS"/>
</dbReference>
<dbReference type="PROSITE" id="PS50089">
    <property type="entry name" value="ZF_RING_2"/>
    <property type="match status" value="1"/>
</dbReference>
<evidence type="ECO:0000256" key="4">
    <source>
        <dbReference type="ARBA" id="ARBA00022723"/>
    </source>
</evidence>
<dbReference type="GO" id="GO:0055117">
    <property type="term" value="P:regulation of cardiac muscle contraction"/>
    <property type="evidence" value="ECO:0007669"/>
    <property type="project" value="TreeGrafter"/>
</dbReference>
<protein>
    <recommendedName>
        <fullName evidence="2">RING finger protein 207</fullName>
    </recommendedName>
</protein>
<dbReference type="Pfam" id="PF00097">
    <property type="entry name" value="zf-C3HC4"/>
    <property type="match status" value="1"/>
</dbReference>
<evidence type="ECO:0000259" key="10">
    <source>
        <dbReference type="PROSITE" id="PS50119"/>
    </source>
</evidence>
<dbReference type="Gene3D" id="3.30.160.60">
    <property type="entry name" value="Classic Zinc Finger"/>
    <property type="match status" value="1"/>
</dbReference>
<dbReference type="InterPro" id="IPR039320">
    <property type="entry name" value="RNF207"/>
</dbReference>
<dbReference type="InterPro" id="IPR018957">
    <property type="entry name" value="Znf_C3HC4_RING-type"/>
</dbReference>
<evidence type="ECO:0000313" key="11">
    <source>
        <dbReference type="Ensembl" id="ENSOKIP00005105999.1"/>
    </source>
</evidence>
<dbReference type="Ensembl" id="ENSOKIT00005113634.1">
    <property type="protein sequence ID" value="ENSOKIP00005105999.1"/>
    <property type="gene ID" value="ENSOKIG00005046592.1"/>
</dbReference>
<dbReference type="GO" id="GO:0048471">
    <property type="term" value="C:perinuclear region of cytoplasm"/>
    <property type="evidence" value="ECO:0007669"/>
    <property type="project" value="TreeGrafter"/>
</dbReference>
<dbReference type="SMART" id="SM00184">
    <property type="entry name" value="RING"/>
    <property type="match status" value="1"/>
</dbReference>
<evidence type="ECO:0000256" key="6">
    <source>
        <dbReference type="ARBA" id="ARBA00022833"/>
    </source>
</evidence>
<keyword evidence="12" id="KW-1185">Reference proteome</keyword>
<gene>
    <name evidence="11" type="primary">RNF207</name>
</gene>
<dbReference type="SMART" id="SM00336">
    <property type="entry name" value="BBOX"/>
    <property type="match status" value="1"/>
</dbReference>
<dbReference type="GO" id="GO:1901207">
    <property type="term" value="P:regulation of heart looping"/>
    <property type="evidence" value="ECO:0007669"/>
    <property type="project" value="TreeGrafter"/>
</dbReference>
<keyword evidence="5 7" id="KW-0863">Zinc-finger</keyword>
<proteinExistence type="predicted"/>
<feature type="coiled-coil region" evidence="8">
    <location>
        <begin position="415"/>
        <end position="442"/>
    </location>
</feature>